<dbReference type="Proteomes" id="UP000595095">
    <property type="component" value="Chromosome"/>
</dbReference>
<dbReference type="InterPro" id="IPR035243">
    <property type="entry name" value="TamA_POTRA_Dom_1"/>
</dbReference>
<evidence type="ECO:0000256" key="11">
    <source>
        <dbReference type="SAM" id="SignalP"/>
    </source>
</evidence>
<sequence>MRWLNVHTAIFVILSALMAGFSGVAQAELSFEIEGVEQDELEDNIRLHLNSLDISQDALNDPFWREQLAQSVATAVEPFGYYNSATLVELAPDNEVILRVSLDTPLVIANVTREIIGPGRADPEFRQVFNSFSLAEGDTLNQPVYERFKSNMFNYALSHGYFDFHWQATRLDLVREDREANILLIAQSGPQYQFGKIKLLGDDRASAIIQRLRPFEQGQPYSSKVLTEFNRQLNQAGYFSRVIARPVVSEADNLQVPIEITVAHKPRDNFNVGLGAATDTGPRARLKWQRPWVNENGHSASAELFVSAPEQSITAEYLVPMGNIKRDYLKYEAGYQFLDYSDTNTESETLSVSVHRMVQADDSPWQDDYSLTYLREQYTVEDSPSQTTQLVMPGYAIQYLVKDDPLNITRGSLFRTGLQVGQEGLGSDIDIFKAVAEARIIRTYQKHRLLIRAETGMLATSNFGEVPASLRFYAGGDQSIRGFGYRAVGPEEATIFDPSTGTEEDAGGKYLATVGLEYAYQVSSNWRAAAFFDVGTATNEFEEDPAYGIGPGVHWLSPIGPVRLYLARGFSPEETTWRFHFMLGPEL</sequence>
<evidence type="ECO:0000256" key="6">
    <source>
        <dbReference type="ARBA" id="ARBA00022729"/>
    </source>
</evidence>
<evidence type="ECO:0000313" key="15">
    <source>
        <dbReference type="EMBL" id="QPG05630.1"/>
    </source>
</evidence>
<keyword evidence="6 11" id="KW-0732">Signal</keyword>
<keyword evidence="5" id="KW-0812">Transmembrane</keyword>
<keyword evidence="8" id="KW-0998">Cell outer membrane</keyword>
<dbReference type="GO" id="GO:0009279">
    <property type="term" value="C:cell outer membrane"/>
    <property type="evidence" value="ECO:0007669"/>
    <property type="project" value="UniProtKB-SubCell"/>
</dbReference>
<dbReference type="Pfam" id="PF07244">
    <property type="entry name" value="POTRA"/>
    <property type="match status" value="1"/>
</dbReference>
<feature type="domain" description="TamA POTRA" evidence="14">
    <location>
        <begin position="31"/>
        <end position="100"/>
    </location>
</feature>
<reference evidence="15 16" key="1">
    <citation type="submission" date="2020-11" db="EMBL/GenBank/DDBJ databases">
        <title>Complete genome sequence for Salinimonas sp. strain G2-b.</title>
        <authorList>
            <person name="Park S.-J."/>
        </authorList>
    </citation>
    <scope>NUCLEOTIDE SEQUENCE [LARGE SCALE GENOMIC DNA]</scope>
    <source>
        <strain evidence="15 16">G2-b</strain>
    </source>
</reference>
<dbReference type="EMBL" id="CP064795">
    <property type="protein sequence ID" value="QPG05630.1"/>
    <property type="molecule type" value="Genomic_DNA"/>
</dbReference>
<dbReference type="InterPro" id="IPR000184">
    <property type="entry name" value="Bac_surfAg_D15"/>
</dbReference>
<evidence type="ECO:0000313" key="16">
    <source>
        <dbReference type="Proteomes" id="UP000595095"/>
    </source>
</evidence>
<evidence type="ECO:0000256" key="1">
    <source>
        <dbReference type="ARBA" id="ARBA00004442"/>
    </source>
</evidence>
<dbReference type="Pfam" id="PF17243">
    <property type="entry name" value="POTRA_TamA_1"/>
    <property type="match status" value="1"/>
</dbReference>
<keyword evidence="7" id="KW-0472">Membrane</keyword>
<dbReference type="GO" id="GO:0009306">
    <property type="term" value="P:protein secretion"/>
    <property type="evidence" value="ECO:0007669"/>
    <property type="project" value="TreeGrafter"/>
</dbReference>
<dbReference type="InterPro" id="IPR039910">
    <property type="entry name" value="D15-like"/>
</dbReference>
<evidence type="ECO:0000256" key="7">
    <source>
        <dbReference type="ARBA" id="ARBA00023136"/>
    </source>
</evidence>
<dbReference type="Gene3D" id="3.10.20.310">
    <property type="entry name" value="membrane protein fhac"/>
    <property type="match status" value="3"/>
</dbReference>
<feature type="chain" id="PRO_5032631452" description="Translocation and assembly module subunit TamA" evidence="11">
    <location>
        <begin position="28"/>
        <end position="587"/>
    </location>
</feature>
<feature type="signal peptide" evidence="11">
    <location>
        <begin position="1"/>
        <end position="27"/>
    </location>
</feature>
<comment type="similarity">
    <text evidence="2">Belongs to the TamA family.</text>
</comment>
<feature type="domain" description="POTRA" evidence="13">
    <location>
        <begin position="192"/>
        <end position="262"/>
    </location>
</feature>
<evidence type="ECO:0000256" key="10">
    <source>
        <dbReference type="ARBA" id="ARBA00093548"/>
    </source>
</evidence>
<keyword evidence="4" id="KW-1134">Transmembrane beta strand</keyword>
<organism evidence="15 16">
    <name type="scientific">Salinimonas marina</name>
    <dbReference type="NCBI Taxonomy" id="2785918"/>
    <lineage>
        <taxon>Bacteria</taxon>
        <taxon>Pseudomonadati</taxon>
        <taxon>Pseudomonadota</taxon>
        <taxon>Gammaproteobacteria</taxon>
        <taxon>Alteromonadales</taxon>
        <taxon>Alteromonadaceae</taxon>
        <taxon>Alteromonas/Salinimonas group</taxon>
        <taxon>Salinimonas</taxon>
    </lineage>
</organism>
<dbReference type="GO" id="GO:0097347">
    <property type="term" value="C:TAM protein secretion complex"/>
    <property type="evidence" value="ECO:0007669"/>
    <property type="project" value="TreeGrafter"/>
</dbReference>
<dbReference type="AlphaFoldDB" id="A0A7S9HCX8"/>
<evidence type="ECO:0000259" key="13">
    <source>
        <dbReference type="Pfam" id="PF07244"/>
    </source>
</evidence>
<proteinExistence type="inferred from homology"/>
<dbReference type="Pfam" id="PF01103">
    <property type="entry name" value="Omp85"/>
    <property type="match status" value="1"/>
</dbReference>
<protein>
    <recommendedName>
        <fullName evidence="3">Translocation and assembly module subunit TamA</fullName>
    </recommendedName>
    <alternativeName>
        <fullName evidence="9">Autotransporter assembly factor TamA</fullName>
    </alternativeName>
</protein>
<evidence type="ECO:0000256" key="3">
    <source>
        <dbReference type="ARBA" id="ARBA00015419"/>
    </source>
</evidence>
<comment type="subcellular location">
    <subcellularLocation>
        <location evidence="1">Cell outer membrane</location>
    </subcellularLocation>
</comment>
<evidence type="ECO:0000259" key="14">
    <source>
        <dbReference type="Pfam" id="PF17243"/>
    </source>
</evidence>
<comment type="subunit">
    <text evidence="10">Interacts with TamB to form the translocation and assembly module (TAM).</text>
</comment>
<accession>A0A7S9HCX8</accession>
<dbReference type="KEGG" id="smaa:IT774_16380"/>
<dbReference type="Gene3D" id="2.40.160.50">
    <property type="entry name" value="membrane protein fhac: a member of the omp85/tpsb transporter family"/>
    <property type="match status" value="1"/>
</dbReference>
<feature type="domain" description="Bacterial surface antigen (D15)" evidence="12">
    <location>
        <begin position="280"/>
        <end position="584"/>
    </location>
</feature>
<name>A0A7S9HCX8_9ALTE</name>
<evidence type="ECO:0000256" key="2">
    <source>
        <dbReference type="ARBA" id="ARBA00010248"/>
    </source>
</evidence>
<evidence type="ECO:0000256" key="9">
    <source>
        <dbReference type="ARBA" id="ARBA00033063"/>
    </source>
</evidence>
<dbReference type="InterPro" id="IPR010827">
    <property type="entry name" value="BamA/TamA_POTRA"/>
</dbReference>
<dbReference type="PANTHER" id="PTHR12815">
    <property type="entry name" value="SORTING AND ASSEMBLY MACHINERY SAMM50 PROTEIN FAMILY MEMBER"/>
    <property type="match status" value="1"/>
</dbReference>
<keyword evidence="16" id="KW-1185">Reference proteome</keyword>
<evidence type="ECO:0000256" key="4">
    <source>
        <dbReference type="ARBA" id="ARBA00022452"/>
    </source>
</evidence>
<evidence type="ECO:0000259" key="12">
    <source>
        <dbReference type="Pfam" id="PF01103"/>
    </source>
</evidence>
<evidence type="ECO:0000256" key="8">
    <source>
        <dbReference type="ARBA" id="ARBA00023237"/>
    </source>
</evidence>
<gene>
    <name evidence="15" type="ORF">IT774_16380</name>
</gene>
<dbReference type="PANTHER" id="PTHR12815:SF47">
    <property type="entry name" value="TRANSLOCATION AND ASSEMBLY MODULE SUBUNIT TAMA"/>
    <property type="match status" value="1"/>
</dbReference>
<evidence type="ECO:0000256" key="5">
    <source>
        <dbReference type="ARBA" id="ARBA00022692"/>
    </source>
</evidence>